<organism evidence="1 2">
    <name type="scientific">Caerostris extrusa</name>
    <name type="common">Bark spider</name>
    <name type="synonym">Caerostris bankana</name>
    <dbReference type="NCBI Taxonomy" id="172846"/>
    <lineage>
        <taxon>Eukaryota</taxon>
        <taxon>Metazoa</taxon>
        <taxon>Ecdysozoa</taxon>
        <taxon>Arthropoda</taxon>
        <taxon>Chelicerata</taxon>
        <taxon>Arachnida</taxon>
        <taxon>Araneae</taxon>
        <taxon>Araneomorphae</taxon>
        <taxon>Entelegynae</taxon>
        <taxon>Araneoidea</taxon>
        <taxon>Araneidae</taxon>
        <taxon>Caerostris</taxon>
    </lineage>
</organism>
<protein>
    <recommendedName>
        <fullName evidence="3">DNA-directed DNA polymerase</fullName>
    </recommendedName>
</protein>
<dbReference type="AlphaFoldDB" id="A0AAV4NG48"/>
<dbReference type="EMBL" id="BPLR01003236">
    <property type="protein sequence ID" value="GIX82424.1"/>
    <property type="molecule type" value="Genomic_DNA"/>
</dbReference>
<accession>A0AAV4NG48</accession>
<sequence>MRGGICFLGKRYDKANNPYLENYDKSKQHNYIIALDANNLYGYVMSQPLPVGNFSWLTPEEILDFNVFDYNIDSKVGFIVEVDLQYPENIQLKTNDLPLAPEHLHLRSGTITYEMLSPYSKRLCNKFKLEHTLPIKKLTPNFYPPKLHNTI</sequence>
<comment type="caution">
    <text evidence="1">The sequence shown here is derived from an EMBL/GenBank/DDBJ whole genome shotgun (WGS) entry which is preliminary data.</text>
</comment>
<evidence type="ECO:0000313" key="1">
    <source>
        <dbReference type="EMBL" id="GIX82424.1"/>
    </source>
</evidence>
<evidence type="ECO:0000313" key="2">
    <source>
        <dbReference type="Proteomes" id="UP001054945"/>
    </source>
</evidence>
<keyword evidence="2" id="KW-1185">Reference proteome</keyword>
<reference evidence="1 2" key="1">
    <citation type="submission" date="2021-06" db="EMBL/GenBank/DDBJ databases">
        <title>Caerostris extrusa draft genome.</title>
        <authorList>
            <person name="Kono N."/>
            <person name="Arakawa K."/>
        </authorList>
    </citation>
    <scope>NUCLEOTIDE SEQUENCE [LARGE SCALE GENOMIC DNA]</scope>
</reference>
<dbReference type="GO" id="GO:0071897">
    <property type="term" value="P:DNA biosynthetic process"/>
    <property type="evidence" value="ECO:0007669"/>
    <property type="project" value="UniProtKB-ARBA"/>
</dbReference>
<dbReference type="SUPFAM" id="SSF56672">
    <property type="entry name" value="DNA/RNA polymerases"/>
    <property type="match status" value="1"/>
</dbReference>
<proteinExistence type="predicted"/>
<evidence type="ECO:0008006" key="3">
    <source>
        <dbReference type="Google" id="ProtNLM"/>
    </source>
</evidence>
<name>A0AAV4NG48_CAEEX</name>
<dbReference type="Proteomes" id="UP001054945">
    <property type="component" value="Unassembled WGS sequence"/>
</dbReference>
<dbReference type="InterPro" id="IPR043502">
    <property type="entry name" value="DNA/RNA_pol_sf"/>
</dbReference>
<gene>
    <name evidence="1" type="primary">AVEN_41119_1</name>
    <name evidence="1" type="ORF">CEXT_320931</name>
</gene>